<comment type="caution">
    <text evidence="1">The sequence shown here is derived from an EMBL/GenBank/DDBJ whole genome shotgun (WGS) entry which is preliminary data.</text>
</comment>
<gene>
    <name evidence="1" type="ORF">D9757_008866</name>
</gene>
<dbReference type="Proteomes" id="UP000518752">
    <property type="component" value="Unassembled WGS sequence"/>
</dbReference>
<sequence length="89" mass="9398">MAQTVSSFRSNLPSLSPMEPSIDSLVTVSVPSLHDAPFPATPTSSLPLGPIRDSCCMDGCTPLVSVGRSVYANIRLPQFMMIFIGVSAV</sequence>
<accession>A0A8H5H3Y7</accession>
<reference evidence="1 2" key="1">
    <citation type="journal article" date="2020" name="ISME J.">
        <title>Uncovering the hidden diversity of litter-decomposition mechanisms in mushroom-forming fungi.</title>
        <authorList>
            <person name="Floudas D."/>
            <person name="Bentzer J."/>
            <person name="Ahren D."/>
            <person name="Johansson T."/>
            <person name="Persson P."/>
            <person name="Tunlid A."/>
        </authorList>
    </citation>
    <scope>NUCLEOTIDE SEQUENCE [LARGE SCALE GENOMIC DNA]</scope>
    <source>
        <strain evidence="1 2">CBS 406.79</strain>
    </source>
</reference>
<proteinExistence type="predicted"/>
<name>A0A8H5H3Y7_9AGAR</name>
<protein>
    <submittedName>
        <fullName evidence="1">Uncharacterized protein</fullName>
    </submittedName>
</protein>
<evidence type="ECO:0000313" key="1">
    <source>
        <dbReference type="EMBL" id="KAF5375975.1"/>
    </source>
</evidence>
<dbReference type="EMBL" id="JAACJN010000093">
    <property type="protein sequence ID" value="KAF5375975.1"/>
    <property type="molecule type" value="Genomic_DNA"/>
</dbReference>
<evidence type="ECO:0000313" key="2">
    <source>
        <dbReference type="Proteomes" id="UP000518752"/>
    </source>
</evidence>
<dbReference type="AlphaFoldDB" id="A0A8H5H3Y7"/>
<organism evidence="1 2">
    <name type="scientific">Collybiopsis confluens</name>
    <dbReference type="NCBI Taxonomy" id="2823264"/>
    <lineage>
        <taxon>Eukaryota</taxon>
        <taxon>Fungi</taxon>
        <taxon>Dikarya</taxon>
        <taxon>Basidiomycota</taxon>
        <taxon>Agaricomycotina</taxon>
        <taxon>Agaricomycetes</taxon>
        <taxon>Agaricomycetidae</taxon>
        <taxon>Agaricales</taxon>
        <taxon>Marasmiineae</taxon>
        <taxon>Omphalotaceae</taxon>
        <taxon>Collybiopsis</taxon>
    </lineage>
</organism>
<keyword evidence="2" id="KW-1185">Reference proteome</keyword>